<keyword evidence="2" id="KW-1185">Reference proteome</keyword>
<proteinExistence type="predicted"/>
<reference evidence="1 2" key="1">
    <citation type="submission" date="2020-08" db="EMBL/GenBank/DDBJ databases">
        <title>Genomic Encyclopedia of Type Strains, Phase IV (KMG-IV): sequencing the most valuable type-strain genomes for metagenomic binning, comparative biology and taxonomic classification.</title>
        <authorList>
            <person name="Goeker M."/>
        </authorList>
    </citation>
    <scope>NUCLEOTIDE SEQUENCE [LARGE SCALE GENOMIC DNA]</scope>
    <source>
        <strain evidence="1 2">DSM 27057</strain>
    </source>
</reference>
<evidence type="ECO:0000313" key="2">
    <source>
        <dbReference type="Proteomes" id="UP000548867"/>
    </source>
</evidence>
<gene>
    <name evidence="1" type="ORF">GGR38_004129</name>
</gene>
<sequence>MLVHRRFAPLFRDSKTVRGWANGAKFPFPRLSAGSKSAASFQVEINVLLETGQRVFRSHPSCFQILSTGCDTFQILVFSLQWPLYLLNLTCNSPDPLPAAGDVMIDSKREKRA</sequence>
<dbReference type="EMBL" id="JACIDX010000019">
    <property type="protein sequence ID" value="MBB3957155.1"/>
    <property type="molecule type" value="Genomic_DNA"/>
</dbReference>
<organism evidence="1 2">
    <name type="scientific">Novosphingobium sediminicola</name>
    <dbReference type="NCBI Taxonomy" id="563162"/>
    <lineage>
        <taxon>Bacteria</taxon>
        <taxon>Pseudomonadati</taxon>
        <taxon>Pseudomonadota</taxon>
        <taxon>Alphaproteobacteria</taxon>
        <taxon>Sphingomonadales</taxon>
        <taxon>Sphingomonadaceae</taxon>
        <taxon>Novosphingobium</taxon>
    </lineage>
</organism>
<protein>
    <submittedName>
        <fullName evidence="1">Uncharacterized protein</fullName>
    </submittedName>
</protein>
<accession>A0A7W6CNS2</accession>
<comment type="caution">
    <text evidence="1">The sequence shown here is derived from an EMBL/GenBank/DDBJ whole genome shotgun (WGS) entry which is preliminary data.</text>
</comment>
<dbReference type="Proteomes" id="UP000548867">
    <property type="component" value="Unassembled WGS sequence"/>
</dbReference>
<evidence type="ECO:0000313" key="1">
    <source>
        <dbReference type="EMBL" id="MBB3957155.1"/>
    </source>
</evidence>
<name>A0A7W6CNS2_9SPHN</name>
<dbReference type="AlphaFoldDB" id="A0A7W6CNS2"/>